<protein>
    <submittedName>
        <fullName evidence="1">Uncharacterized protein</fullName>
    </submittedName>
</protein>
<evidence type="ECO:0000313" key="2">
    <source>
        <dbReference type="Proteomes" id="UP000006334"/>
    </source>
</evidence>
<organism evidence="1 2">
    <name type="scientific">Aliiglaciecola lipolytica E3</name>
    <dbReference type="NCBI Taxonomy" id="1127673"/>
    <lineage>
        <taxon>Bacteria</taxon>
        <taxon>Pseudomonadati</taxon>
        <taxon>Pseudomonadota</taxon>
        <taxon>Gammaproteobacteria</taxon>
        <taxon>Alteromonadales</taxon>
        <taxon>Alteromonadaceae</taxon>
        <taxon>Aliiglaciecola</taxon>
    </lineage>
</organism>
<sequence length="50" mass="5638">MPPSNNHIIKYHYQLAKNTGNLHTYIKIEYIVKPMIKIKNKLLSGLSGGG</sequence>
<proteinExistence type="predicted"/>
<dbReference type="Proteomes" id="UP000006334">
    <property type="component" value="Unassembled WGS sequence"/>
</dbReference>
<comment type="caution">
    <text evidence="1">The sequence shown here is derived from an EMBL/GenBank/DDBJ whole genome shotgun (WGS) entry which is preliminary data.</text>
</comment>
<accession>K6XNI7</accession>
<dbReference type="AlphaFoldDB" id="K6XNI7"/>
<gene>
    <name evidence="1" type="ORF">GLIP_0600</name>
</gene>
<dbReference type="STRING" id="1127673.GLIP_0600"/>
<keyword evidence="2" id="KW-1185">Reference proteome</keyword>
<evidence type="ECO:0000313" key="1">
    <source>
        <dbReference type="EMBL" id="GAC13246.1"/>
    </source>
</evidence>
<name>K6XNI7_9ALTE</name>
<dbReference type="EMBL" id="BAEN01000015">
    <property type="protein sequence ID" value="GAC13246.1"/>
    <property type="molecule type" value="Genomic_DNA"/>
</dbReference>
<reference evidence="1 2" key="1">
    <citation type="journal article" date="2017" name="Antonie Van Leeuwenhoek">
        <title>Rhizobium rhizosphaerae sp. nov., a novel species isolated from rice rhizosphere.</title>
        <authorList>
            <person name="Zhao J.J."/>
            <person name="Zhang J."/>
            <person name="Zhang R.J."/>
            <person name="Zhang C.W."/>
            <person name="Yin H.Q."/>
            <person name="Zhang X.X."/>
        </authorList>
    </citation>
    <scope>NUCLEOTIDE SEQUENCE [LARGE SCALE GENOMIC DNA]</scope>
    <source>
        <strain evidence="1 2">E3</strain>
    </source>
</reference>